<dbReference type="EMBL" id="VBPA01000118">
    <property type="protein sequence ID" value="TMQ71545.1"/>
    <property type="molecule type" value="Genomic_DNA"/>
</dbReference>
<dbReference type="InterPro" id="IPR027396">
    <property type="entry name" value="DsrEFH-like"/>
</dbReference>
<dbReference type="AlphaFoldDB" id="A0A538U6M8"/>
<organism evidence="2 3">
    <name type="scientific">Eiseniibacteriota bacterium</name>
    <dbReference type="NCBI Taxonomy" id="2212470"/>
    <lineage>
        <taxon>Bacteria</taxon>
        <taxon>Candidatus Eiseniibacteriota</taxon>
    </lineage>
</organism>
<evidence type="ECO:0000313" key="2">
    <source>
        <dbReference type="EMBL" id="TMQ71545.1"/>
    </source>
</evidence>
<evidence type="ECO:0000256" key="1">
    <source>
        <dbReference type="SAM" id="SignalP"/>
    </source>
</evidence>
<feature type="chain" id="PRO_5022069454" evidence="1">
    <location>
        <begin position="23"/>
        <end position="154"/>
    </location>
</feature>
<proteinExistence type="predicted"/>
<dbReference type="SUPFAM" id="SSF75169">
    <property type="entry name" value="DsrEFH-like"/>
    <property type="match status" value="1"/>
</dbReference>
<name>A0A538U6M8_UNCEI</name>
<accession>A0A538U6M8</accession>
<feature type="signal peptide" evidence="1">
    <location>
        <begin position="1"/>
        <end position="22"/>
    </location>
</feature>
<keyword evidence="1" id="KW-0732">Signal</keyword>
<sequence>MKLAIVVVSLVLGSTLASTAHAAAWAKPVASVIPQAQGYIPVPNAAVMPKGTHVYRAIYNATLSADRPDHLVPALNMAGAALIVLAGVGLSPRNARFVVVFHGGALDAVLDDAHYRAKLANVDPQAVTPDVRIALGAQLVLMAYQNDGYALMSF</sequence>
<comment type="caution">
    <text evidence="2">The sequence shown here is derived from an EMBL/GenBank/DDBJ whole genome shotgun (WGS) entry which is preliminary data.</text>
</comment>
<dbReference type="Proteomes" id="UP000319836">
    <property type="component" value="Unassembled WGS sequence"/>
</dbReference>
<evidence type="ECO:0000313" key="3">
    <source>
        <dbReference type="Proteomes" id="UP000319836"/>
    </source>
</evidence>
<reference evidence="2 3" key="1">
    <citation type="journal article" date="2019" name="Nat. Microbiol.">
        <title>Mediterranean grassland soil C-N compound turnover is dependent on rainfall and depth, and is mediated by genomically divergent microorganisms.</title>
        <authorList>
            <person name="Diamond S."/>
            <person name="Andeer P.F."/>
            <person name="Li Z."/>
            <person name="Crits-Christoph A."/>
            <person name="Burstein D."/>
            <person name="Anantharaman K."/>
            <person name="Lane K.R."/>
            <person name="Thomas B.C."/>
            <person name="Pan C."/>
            <person name="Northen T.R."/>
            <person name="Banfield J.F."/>
        </authorList>
    </citation>
    <scope>NUCLEOTIDE SEQUENCE [LARGE SCALE GENOMIC DNA]</scope>
    <source>
        <strain evidence="2">WS_10</strain>
    </source>
</reference>
<protein>
    <submittedName>
        <fullName evidence="2">Uncharacterized protein</fullName>
    </submittedName>
</protein>
<gene>
    <name evidence="2" type="ORF">E6K80_05300</name>
</gene>